<feature type="transmembrane region" description="Helical" evidence="5">
    <location>
        <begin position="180"/>
        <end position="211"/>
    </location>
</feature>
<dbReference type="AlphaFoldDB" id="A0A0G0MG42"/>
<keyword evidence="4 5" id="KW-0472">Membrane</keyword>
<keyword evidence="5" id="KW-0813">Transport</keyword>
<evidence type="ECO:0000256" key="4">
    <source>
        <dbReference type="ARBA" id="ARBA00023136"/>
    </source>
</evidence>
<dbReference type="InterPro" id="IPR002033">
    <property type="entry name" value="TatC"/>
</dbReference>
<feature type="transmembrane region" description="Helical" evidence="5">
    <location>
        <begin position="96"/>
        <end position="118"/>
    </location>
</feature>
<dbReference type="PANTHER" id="PTHR30371:SF0">
    <property type="entry name" value="SEC-INDEPENDENT PROTEIN TRANSLOCASE PROTEIN TATC, CHLOROPLASTIC-RELATED"/>
    <property type="match status" value="1"/>
</dbReference>
<dbReference type="GO" id="GO:0009977">
    <property type="term" value="F:proton motive force dependent protein transmembrane transporter activity"/>
    <property type="evidence" value="ECO:0007669"/>
    <property type="project" value="TreeGrafter"/>
</dbReference>
<evidence type="ECO:0000256" key="2">
    <source>
        <dbReference type="ARBA" id="ARBA00022692"/>
    </source>
</evidence>
<evidence type="ECO:0000256" key="5">
    <source>
        <dbReference type="HAMAP-Rule" id="MF_00902"/>
    </source>
</evidence>
<reference evidence="6 7" key="1">
    <citation type="journal article" date="2015" name="Nature">
        <title>rRNA introns, odd ribosomes, and small enigmatic genomes across a large radiation of phyla.</title>
        <authorList>
            <person name="Brown C.T."/>
            <person name="Hug L.A."/>
            <person name="Thomas B.C."/>
            <person name="Sharon I."/>
            <person name="Castelle C.J."/>
            <person name="Singh A."/>
            <person name="Wilkins M.J."/>
            <person name="Williams K.H."/>
            <person name="Banfield J.F."/>
        </authorList>
    </citation>
    <scope>NUCLEOTIDE SEQUENCE [LARGE SCALE GENOMIC DNA]</scope>
    <source>
        <strain evidence="7">GW2011_GWA1_39_13</strain>
    </source>
</reference>
<evidence type="ECO:0000313" key="7">
    <source>
        <dbReference type="Proteomes" id="UP000034845"/>
    </source>
</evidence>
<gene>
    <name evidence="5" type="primary">tatC</name>
    <name evidence="6" type="ORF">UT29_C0005G0006</name>
</gene>
<keyword evidence="2 5" id="KW-0812">Transmembrane</keyword>
<keyword evidence="5" id="KW-0653">Protein transport</keyword>
<dbReference type="PANTHER" id="PTHR30371">
    <property type="entry name" value="SEC-INDEPENDENT PROTEIN TRANSLOCASE PROTEIN TATC"/>
    <property type="match status" value="1"/>
</dbReference>
<dbReference type="HAMAP" id="MF_00902">
    <property type="entry name" value="TatC"/>
    <property type="match status" value="1"/>
</dbReference>
<dbReference type="GO" id="GO:0033281">
    <property type="term" value="C:TAT protein transport complex"/>
    <property type="evidence" value="ECO:0007669"/>
    <property type="project" value="UniProtKB-UniRule"/>
</dbReference>
<proteinExistence type="inferred from homology"/>
<sequence>MEELWGRLFRVVILFATFFVIGFFFAGPVLKKILEFVHLDQVTIAASSPFQFIEIAMDFGFFLAIMVCVPYIIYSFYSFIVPALTKNEQIKLLKSIPLSAALFIVGFSYGFFILNYALEALASVNISLGIANFWNVGQFLSQIVITSALLGFIFEFPLLLSLLIKLGIITPEILKKQRRIAYFLMFSFTALLPPTDVLSLIAMALPLMLLYEVTILLNKNKHHVWTLEPNK</sequence>
<comment type="caution">
    <text evidence="5">Lacks conserved residue(s) required for the propagation of feature annotation.</text>
</comment>
<evidence type="ECO:0000313" key="6">
    <source>
        <dbReference type="EMBL" id="KKR02133.1"/>
    </source>
</evidence>
<evidence type="ECO:0000256" key="1">
    <source>
        <dbReference type="ARBA" id="ARBA00004141"/>
    </source>
</evidence>
<feature type="transmembrane region" description="Helical" evidence="5">
    <location>
        <begin position="12"/>
        <end position="30"/>
    </location>
</feature>
<dbReference type="Proteomes" id="UP000034845">
    <property type="component" value="Unassembled WGS sequence"/>
</dbReference>
<name>A0A0G0MG42_YANXG</name>
<accession>A0A0G0MG42</accession>
<dbReference type="Pfam" id="PF00902">
    <property type="entry name" value="TatC"/>
    <property type="match status" value="1"/>
</dbReference>
<dbReference type="EMBL" id="LBWF01000005">
    <property type="protein sequence ID" value="KKR02133.1"/>
    <property type="molecule type" value="Genomic_DNA"/>
</dbReference>
<dbReference type="GO" id="GO:0065002">
    <property type="term" value="P:intracellular protein transmembrane transport"/>
    <property type="evidence" value="ECO:0007669"/>
    <property type="project" value="TreeGrafter"/>
</dbReference>
<feature type="transmembrane region" description="Helical" evidence="5">
    <location>
        <begin position="143"/>
        <end position="168"/>
    </location>
</feature>
<keyword evidence="5" id="KW-1003">Cell membrane</keyword>
<keyword evidence="5" id="KW-0811">Translocation</keyword>
<feature type="transmembrane region" description="Helical" evidence="5">
    <location>
        <begin position="59"/>
        <end position="84"/>
    </location>
</feature>
<evidence type="ECO:0000256" key="3">
    <source>
        <dbReference type="ARBA" id="ARBA00022989"/>
    </source>
</evidence>
<comment type="similarity">
    <text evidence="5">Belongs to the TatC family.</text>
</comment>
<comment type="subunit">
    <text evidence="5">Forms a complex with TatA.</text>
</comment>
<keyword evidence="3 5" id="KW-1133">Transmembrane helix</keyword>
<dbReference type="GO" id="GO:0043953">
    <property type="term" value="P:protein transport by the Tat complex"/>
    <property type="evidence" value="ECO:0007669"/>
    <property type="project" value="UniProtKB-UniRule"/>
</dbReference>
<dbReference type="PRINTS" id="PR01840">
    <property type="entry name" value="TATCFAMILY"/>
</dbReference>
<protein>
    <recommendedName>
        <fullName evidence="5">Sec-independent protein translocase protein TatC</fullName>
    </recommendedName>
</protein>
<comment type="caution">
    <text evidence="6">The sequence shown here is derived from an EMBL/GenBank/DDBJ whole genome shotgun (WGS) entry which is preliminary data.</text>
</comment>
<comment type="function">
    <text evidence="5">Part of the twin-arginine translocation (Tat) system that transports large folded proteins containing a characteristic twin-arginine motif in their signal peptide across membranes.</text>
</comment>
<comment type="subcellular location">
    <subcellularLocation>
        <location evidence="5">Cell membrane</location>
        <topology evidence="5">Multi-pass membrane protein</topology>
    </subcellularLocation>
    <subcellularLocation>
        <location evidence="1">Membrane</location>
        <topology evidence="1">Multi-pass membrane protein</topology>
    </subcellularLocation>
</comment>
<organism evidence="6 7">
    <name type="scientific">Yanofskybacteria sp. (strain GW2011_GWA1_39_13)</name>
    <dbReference type="NCBI Taxonomy" id="1619019"/>
    <lineage>
        <taxon>Bacteria</taxon>
        <taxon>Candidatus Yanofskyibacteriota</taxon>
    </lineage>
</organism>